<accession>A0A3N1VJZ5</accession>
<name>A0A3N1VJZ5_9BACT</name>
<dbReference type="Pfam" id="PF05137">
    <property type="entry name" value="PilN"/>
    <property type="match status" value="1"/>
</dbReference>
<dbReference type="Proteomes" id="UP000276223">
    <property type="component" value="Unassembled WGS sequence"/>
</dbReference>
<dbReference type="InterPro" id="IPR007813">
    <property type="entry name" value="PilN"/>
</dbReference>
<dbReference type="InterPro" id="IPR052534">
    <property type="entry name" value="Extracell_DNA_Util/SecSys_Comp"/>
</dbReference>
<gene>
    <name evidence="2" type="ORF">EDC27_0392</name>
</gene>
<proteinExistence type="predicted"/>
<evidence type="ECO:0000256" key="1">
    <source>
        <dbReference type="SAM" id="Coils"/>
    </source>
</evidence>
<keyword evidence="3" id="KW-1185">Reference proteome</keyword>
<evidence type="ECO:0000313" key="2">
    <source>
        <dbReference type="EMBL" id="ROR03135.1"/>
    </source>
</evidence>
<organism evidence="2 3">
    <name type="scientific">Desulfosoma caldarium</name>
    <dbReference type="NCBI Taxonomy" id="610254"/>
    <lineage>
        <taxon>Bacteria</taxon>
        <taxon>Pseudomonadati</taxon>
        <taxon>Thermodesulfobacteriota</taxon>
        <taxon>Syntrophobacteria</taxon>
        <taxon>Syntrophobacterales</taxon>
        <taxon>Syntrophobacteraceae</taxon>
        <taxon>Desulfosoma</taxon>
    </lineage>
</organism>
<keyword evidence="1" id="KW-0175">Coiled coil</keyword>
<sequence length="436" mass="48341">MFGAKGILGIYVDEDRLDYVHAVKKAGRVRLHSLADGVPAHGALLSGGAKGLEAFLRELPLTPHRRVAIALPRSLFFVREVEVPPVPMEDALDVVRNALPIHVHLSVDDIYWSVDLVRRRNKAIAATLVYVEKKVVDPVLAVLADTGYRESLQGLFPISFGLAAWLRSASSGPVGLVRRDQAMRELLAVDADGVVCSQLVDPLEGVWDRDGIHAWFRAQGGVPPDRIYDWSDASQLEPAMPPKFSADWPHPMVNLGTAAAWALIFHHRGLCVDGRAPQLPGLHPAKVVVPFLLFLAVTAWGVGAHVERRTTVLERHAARLMEETQKLEAELKPLEKNAQEMEQLKKLIEEADVFIKGRPRFYELLNDVAERVPEGTWISRFSYSAGKITASFRSPDSLKTLEGLRASPWLKDVKLQGSVNRGRDGKEMFTVVLEVK</sequence>
<dbReference type="EMBL" id="RJVA01000009">
    <property type="protein sequence ID" value="ROR03135.1"/>
    <property type="molecule type" value="Genomic_DNA"/>
</dbReference>
<dbReference type="PANTHER" id="PTHR40278:SF1">
    <property type="entry name" value="DNA UTILIZATION PROTEIN HOFN"/>
    <property type="match status" value="1"/>
</dbReference>
<protein>
    <submittedName>
        <fullName evidence="2">Tfp pilus assembly protein PilN</fullName>
    </submittedName>
</protein>
<dbReference type="OrthoDB" id="5419311at2"/>
<feature type="coiled-coil region" evidence="1">
    <location>
        <begin position="310"/>
        <end position="351"/>
    </location>
</feature>
<evidence type="ECO:0000313" key="3">
    <source>
        <dbReference type="Proteomes" id="UP000276223"/>
    </source>
</evidence>
<comment type="caution">
    <text evidence="2">The sequence shown here is derived from an EMBL/GenBank/DDBJ whole genome shotgun (WGS) entry which is preliminary data.</text>
</comment>
<dbReference type="RefSeq" id="WP_123288929.1">
    <property type="nucleotide sequence ID" value="NZ_RJVA01000009.1"/>
</dbReference>
<reference evidence="2 3" key="1">
    <citation type="submission" date="2018-11" db="EMBL/GenBank/DDBJ databases">
        <title>Genomic Encyclopedia of Type Strains, Phase IV (KMG-IV): sequencing the most valuable type-strain genomes for metagenomic binning, comparative biology and taxonomic classification.</title>
        <authorList>
            <person name="Goeker M."/>
        </authorList>
    </citation>
    <scope>NUCLEOTIDE SEQUENCE [LARGE SCALE GENOMIC DNA]</scope>
    <source>
        <strain evidence="2 3">DSM 22027</strain>
    </source>
</reference>
<dbReference type="AlphaFoldDB" id="A0A3N1VJZ5"/>
<dbReference type="PANTHER" id="PTHR40278">
    <property type="entry name" value="DNA UTILIZATION PROTEIN HOFN"/>
    <property type="match status" value="1"/>
</dbReference>